<gene>
    <name evidence="1" type="ORF">WICANDRAFT_65184</name>
</gene>
<evidence type="ECO:0000313" key="2">
    <source>
        <dbReference type="Proteomes" id="UP000094112"/>
    </source>
</evidence>
<dbReference type="SUPFAM" id="SSF117281">
    <property type="entry name" value="Kelch motif"/>
    <property type="match status" value="1"/>
</dbReference>
<dbReference type="EMBL" id="KV454213">
    <property type="protein sequence ID" value="ODQ57836.1"/>
    <property type="molecule type" value="Genomic_DNA"/>
</dbReference>
<dbReference type="RefSeq" id="XP_019037043.1">
    <property type="nucleotide sequence ID" value="XM_019183870.1"/>
</dbReference>
<dbReference type="AlphaFoldDB" id="A0A1E3NXE9"/>
<keyword evidence="2" id="KW-1185">Reference proteome</keyword>
<dbReference type="STRING" id="683960.A0A1E3NXE9"/>
<dbReference type="OrthoDB" id="3980255at2759"/>
<proteinExistence type="predicted"/>
<organism evidence="1 2">
    <name type="scientific">Wickerhamomyces anomalus (strain ATCC 58044 / CBS 1984 / NCYC 433 / NRRL Y-366-8)</name>
    <name type="common">Yeast</name>
    <name type="synonym">Hansenula anomala</name>
    <dbReference type="NCBI Taxonomy" id="683960"/>
    <lineage>
        <taxon>Eukaryota</taxon>
        <taxon>Fungi</taxon>
        <taxon>Dikarya</taxon>
        <taxon>Ascomycota</taxon>
        <taxon>Saccharomycotina</taxon>
        <taxon>Saccharomycetes</taxon>
        <taxon>Phaffomycetales</taxon>
        <taxon>Wickerhamomycetaceae</taxon>
        <taxon>Wickerhamomyces</taxon>
    </lineage>
</organism>
<accession>A0A1E3NXE9</accession>
<dbReference type="PANTHER" id="PTHR23244:SF471">
    <property type="entry name" value="GUANINE NUCLEOTIDE-BINDING PROTEIN SUBUNIT BETA 1-RELATED"/>
    <property type="match status" value="1"/>
</dbReference>
<dbReference type="InterPro" id="IPR015915">
    <property type="entry name" value="Kelch-typ_b-propeller"/>
</dbReference>
<protein>
    <submittedName>
        <fullName evidence="1">Uncharacterized protein</fullName>
    </submittedName>
</protein>
<evidence type="ECO:0000313" key="1">
    <source>
        <dbReference type="EMBL" id="ODQ57836.1"/>
    </source>
</evidence>
<sequence>MSLTPLLAVSYTSNYGETDAGQSHKSMERKLKHYYLSLMRSQSKGLDGINIGNDSSEEETETFKDSISNPYMFIHDQEYDNLEYNKISTPKDYSRNYMKSHKIWTPHANTNGILNILNHQKGFSSEALPPPKVDPDRCSSYSVVDDAKFLNYLHLPKTMGKDQLPTLIYHTSCEVNGNIYLLGGASTFFNQNGVIKDLSNYIVDGIKLPKPINSRLLNNPTVIPNDHLFVISSETNLVSKPEVSGDVPPPLLSMSASKITNRHIFYYGGFEVINQVQYDNSKNKIHIKKSVKLNNSGYVLDVMSLKFRKFELIAHPNMITRYPLTVPRFGHSSCAVNLAKHMKSDENSSASGIAATVFIMGGFRQDPEDPTDFKAIKDLWKVELSITYKGKHDYVQFGESVLATPIPGPIDDASIPCARAFHSAEILDASIVHGHHTFNNKSKVHNPNKVGIARPSSPTVSLISQNSSSSNNKPFNEELLDLMLIVHGGTDGAELFGDVWWFNFDEENWYSISTYFHDFDQNLIPKETVSEVQMKRAGHRCILIDKYFYVIGGGMPSDFDDFDQEKIDQDQFPDISPLVANIKCRLKGSSSKQDQYQRLFILNLQTQTWLMTKYFHGILPLFGTSQSLSYFGNIGATVTQSNSKVFVVGGQLIPHHKYDNHLNESRRVNILNSGLSIFEFPLGSGLKSFGKS</sequence>
<dbReference type="Proteomes" id="UP000094112">
    <property type="component" value="Unassembled WGS sequence"/>
</dbReference>
<name>A0A1E3NXE9_WICAA</name>
<dbReference type="Gene3D" id="2.120.10.80">
    <property type="entry name" value="Kelch-type beta propeller"/>
    <property type="match status" value="2"/>
</dbReference>
<dbReference type="PANTHER" id="PTHR23244">
    <property type="entry name" value="KELCH REPEAT DOMAIN"/>
    <property type="match status" value="1"/>
</dbReference>
<reference evidence="1 2" key="1">
    <citation type="journal article" date="2016" name="Proc. Natl. Acad. Sci. U.S.A.">
        <title>Comparative genomics of biotechnologically important yeasts.</title>
        <authorList>
            <person name="Riley R."/>
            <person name="Haridas S."/>
            <person name="Wolfe K.H."/>
            <person name="Lopes M.R."/>
            <person name="Hittinger C.T."/>
            <person name="Goeker M."/>
            <person name="Salamov A.A."/>
            <person name="Wisecaver J.H."/>
            <person name="Long T.M."/>
            <person name="Calvey C.H."/>
            <person name="Aerts A.L."/>
            <person name="Barry K.W."/>
            <person name="Choi C."/>
            <person name="Clum A."/>
            <person name="Coughlan A.Y."/>
            <person name="Deshpande S."/>
            <person name="Douglass A.P."/>
            <person name="Hanson S.J."/>
            <person name="Klenk H.-P."/>
            <person name="LaButti K.M."/>
            <person name="Lapidus A."/>
            <person name="Lindquist E.A."/>
            <person name="Lipzen A.M."/>
            <person name="Meier-Kolthoff J.P."/>
            <person name="Ohm R.A."/>
            <person name="Otillar R.P."/>
            <person name="Pangilinan J.L."/>
            <person name="Peng Y."/>
            <person name="Rokas A."/>
            <person name="Rosa C.A."/>
            <person name="Scheuner C."/>
            <person name="Sibirny A.A."/>
            <person name="Slot J.C."/>
            <person name="Stielow J.B."/>
            <person name="Sun H."/>
            <person name="Kurtzman C.P."/>
            <person name="Blackwell M."/>
            <person name="Grigoriev I.V."/>
            <person name="Jeffries T.W."/>
        </authorList>
    </citation>
    <scope>NUCLEOTIDE SEQUENCE [LARGE SCALE GENOMIC DNA]</scope>
    <source>
        <strain evidence="2">ATCC 58044 / CBS 1984 / NCYC 433 / NRRL Y-366-8</strain>
    </source>
</reference>
<dbReference type="GeneID" id="30201116"/>